<dbReference type="EMBL" id="JAEVHI010000003">
    <property type="protein sequence ID" value="KAG5296127.1"/>
    <property type="molecule type" value="Genomic_DNA"/>
</dbReference>
<comment type="caution">
    <text evidence="1">The sequence shown here is derived from an EMBL/GenBank/DDBJ whole genome shotgun (WGS) entry which is preliminary data.</text>
</comment>
<name>A0A8H7YU10_AJECA</name>
<dbReference type="AlphaFoldDB" id="A0A8H7YU10"/>
<dbReference type="VEuPathDB" id="FungiDB:I7I52_06673"/>
<proteinExistence type="predicted"/>
<protein>
    <submittedName>
        <fullName evidence="1">Uncharacterized protein</fullName>
    </submittedName>
</protein>
<sequence>MLEKMSLIAMVSKASAPSGVADIRHVGEELSYPPRTRCVHFCSLFFTDFPLSHYDQEGQDSS</sequence>
<dbReference type="Proteomes" id="UP000670092">
    <property type="component" value="Unassembled WGS sequence"/>
</dbReference>
<evidence type="ECO:0000313" key="2">
    <source>
        <dbReference type="Proteomes" id="UP000670092"/>
    </source>
</evidence>
<reference evidence="1 2" key="1">
    <citation type="submission" date="2021-01" db="EMBL/GenBank/DDBJ databases">
        <title>Chromosome-level genome assembly of a human fungal pathogen reveals clustering of transcriptionally co-regulated genes.</title>
        <authorList>
            <person name="Voorhies M."/>
            <person name="Cohen S."/>
            <person name="Shea T.P."/>
            <person name="Petrus S."/>
            <person name="Munoz J.F."/>
            <person name="Poplawski S."/>
            <person name="Goldman W.E."/>
            <person name="Michael T."/>
            <person name="Cuomo C.A."/>
            <person name="Sil A."/>
            <person name="Beyhan S."/>
        </authorList>
    </citation>
    <scope>NUCLEOTIDE SEQUENCE [LARGE SCALE GENOMIC DNA]</scope>
    <source>
        <strain evidence="1 2">G184AR</strain>
    </source>
</reference>
<organism evidence="1 2">
    <name type="scientific">Ajellomyces capsulatus</name>
    <name type="common">Darling's disease fungus</name>
    <name type="synonym">Histoplasma capsulatum</name>
    <dbReference type="NCBI Taxonomy" id="5037"/>
    <lineage>
        <taxon>Eukaryota</taxon>
        <taxon>Fungi</taxon>
        <taxon>Dikarya</taxon>
        <taxon>Ascomycota</taxon>
        <taxon>Pezizomycotina</taxon>
        <taxon>Eurotiomycetes</taxon>
        <taxon>Eurotiomycetidae</taxon>
        <taxon>Onygenales</taxon>
        <taxon>Ajellomycetaceae</taxon>
        <taxon>Histoplasma</taxon>
    </lineage>
</organism>
<accession>A0A8H7YU10</accession>
<gene>
    <name evidence="1" type="ORF">I7I52_06673</name>
</gene>
<evidence type="ECO:0000313" key="1">
    <source>
        <dbReference type="EMBL" id="KAG5296127.1"/>
    </source>
</evidence>